<dbReference type="InParanoid" id="A0A1X7UJK1"/>
<accession>A0A1X7UJK1</accession>
<sequence length="448" mass="47874">MEAENPAYSNEVEVPDDKAIYPMELDDASGFDFQRKIASVPSEKTNIVIIIALVVIIFLLIILLGVCGATAHYVYSTTPASTDCTTSTAATSSPVQSGSGNNSSDQDRLNRHNELVSAIQNVTDLVNSQLMYTASNGDYIGQLMNSTTQSLASIVNTLSNLGDTGTSTAGVVDNILLVVNNILTIQNGSQLFNTFKHISCSDVYNALPNSPSGYYHLNSKTVYCNMDQLCNVTGGWTRLGYFDMTDATTSCPSGFQLYQQSGVRACGRPGTTASCVSQGLDPNGISYSQICGRVIGYQYATSDAFHGGGSLDSYYVEGVSITYGSPRTHVWSLAAGPRDTFASGGGYDCPCNTGSPQPVPSFVGSNYFCESGNPNQGIGGYMYLNDPLWDGQGCGTMEQACCAAPGLPWFYRNFGNVNITDSVELRVCGDQSPGNEDTPISFYEIYVK</sequence>
<dbReference type="EnsemblMetazoa" id="Aqu2.1.27636_001">
    <property type="protein sequence ID" value="Aqu2.1.27636_001"/>
    <property type="gene ID" value="Aqu2.1.27636"/>
</dbReference>
<name>A0A1X7UJK1_AMPQE</name>
<keyword evidence="2" id="KW-0472">Membrane</keyword>
<feature type="transmembrane region" description="Helical" evidence="2">
    <location>
        <begin position="47"/>
        <end position="75"/>
    </location>
</feature>
<keyword evidence="2" id="KW-0812">Transmembrane</keyword>
<feature type="region of interest" description="Disordered" evidence="1">
    <location>
        <begin position="80"/>
        <end position="108"/>
    </location>
</feature>
<keyword evidence="2" id="KW-1133">Transmembrane helix</keyword>
<organism evidence="3">
    <name type="scientific">Amphimedon queenslandica</name>
    <name type="common">Sponge</name>
    <dbReference type="NCBI Taxonomy" id="400682"/>
    <lineage>
        <taxon>Eukaryota</taxon>
        <taxon>Metazoa</taxon>
        <taxon>Porifera</taxon>
        <taxon>Demospongiae</taxon>
        <taxon>Heteroscleromorpha</taxon>
        <taxon>Haplosclerida</taxon>
        <taxon>Niphatidae</taxon>
        <taxon>Amphimedon</taxon>
    </lineage>
</organism>
<evidence type="ECO:0000256" key="2">
    <source>
        <dbReference type="SAM" id="Phobius"/>
    </source>
</evidence>
<feature type="compositionally biased region" description="Polar residues" evidence="1">
    <location>
        <begin position="94"/>
        <end position="104"/>
    </location>
</feature>
<protein>
    <submittedName>
        <fullName evidence="3">Uncharacterized protein</fullName>
    </submittedName>
</protein>
<feature type="compositionally biased region" description="Low complexity" evidence="1">
    <location>
        <begin position="80"/>
        <end position="93"/>
    </location>
</feature>
<dbReference type="OrthoDB" id="5971203at2759"/>
<proteinExistence type="predicted"/>
<reference evidence="3" key="1">
    <citation type="submission" date="2017-05" db="UniProtKB">
        <authorList>
            <consortium name="EnsemblMetazoa"/>
        </authorList>
    </citation>
    <scope>IDENTIFICATION</scope>
</reference>
<evidence type="ECO:0000313" key="3">
    <source>
        <dbReference type="EnsemblMetazoa" id="Aqu2.1.27636_001"/>
    </source>
</evidence>
<dbReference type="AlphaFoldDB" id="A0A1X7UJK1"/>
<evidence type="ECO:0000256" key="1">
    <source>
        <dbReference type="SAM" id="MobiDB-lite"/>
    </source>
</evidence>